<dbReference type="PANTHER" id="PTHR31560">
    <property type="entry name" value="UPF0652 PROTEIN C16A11.03C-RELATED"/>
    <property type="match status" value="1"/>
</dbReference>
<sequence>MLETPLPPGLEPSAETNGSATGIFSLENILGENHDAVEHPGKSSAEEAVGWDEEDAEVPLADGYCVECEDQPAEVLCETCTDAYCEVCFAAQHRKGSRKHHPYKPLANNAKLKPNGVVSEGNRDEAMKVDGADAAEDSDDEDWERVIPGTQMEITGAQPAVGEKVGEWFVDRAKYIPLRLTLSERKFLRLLEAALTVSEYTDKIDTIGFGLSKAKRIVHQIRELCAIMSGLLLSADYKRGQELFTDRDFQANAEFYQTVFELGRRHKIMNPDKMRTTYGKLIYLLQDSQMPEVKDLLNFSCVMPIKTVYAILEEHNAVELLRDELITVATKEIYSEGRPRRDVQKDIKSKERAIEILSSRYATNGLSQEKVRQCLYSIGDNHAFLRANRDPCERMIVYLKQYFHPTSAKDSHSSLAIRSGKGGARLSHDHNKQYSYVLQSLTLWREILHDMFHLWSLAEQDLLSENVPYRLRDTGQGLNRVQASPKTSRMMHNILHKAQKSVGTWIGSSVIHMGDHNVPNALLFIDKYTQIYRILLPICNALSQVPVLAQKPAIRSYIDDEFGSVDNCIREILGDFFRHGFDGSGADNFFDAGSCIDGRLTSAWNWCSSLEKKRFFPVFLLSGFIGFDGEW</sequence>
<accession>A0A0D2LNZ6</accession>
<evidence type="ECO:0000259" key="3">
    <source>
        <dbReference type="PROSITE" id="PS50119"/>
    </source>
</evidence>
<dbReference type="OrthoDB" id="406045at2759"/>
<dbReference type="EMBL" id="KN817518">
    <property type="protein sequence ID" value="KJA29782.1"/>
    <property type="molecule type" value="Genomic_DNA"/>
</dbReference>
<proteinExistence type="predicted"/>
<keyword evidence="1" id="KW-0479">Metal-binding</keyword>
<evidence type="ECO:0000313" key="4">
    <source>
        <dbReference type="EMBL" id="KJA29782.1"/>
    </source>
</evidence>
<dbReference type="PANTHER" id="PTHR31560:SF0">
    <property type="entry name" value="UPF0652 PROTEIN C22H10.08"/>
    <property type="match status" value="1"/>
</dbReference>
<evidence type="ECO:0000313" key="5">
    <source>
        <dbReference type="Proteomes" id="UP000054270"/>
    </source>
</evidence>
<dbReference type="CDD" id="cd20208">
    <property type="entry name" value="Bbox1_DUF2009"/>
    <property type="match status" value="1"/>
</dbReference>
<keyword evidence="1" id="KW-0862">Zinc</keyword>
<keyword evidence="1" id="KW-0863">Zinc-finger</keyword>
<keyword evidence="5" id="KW-1185">Reference proteome</keyword>
<dbReference type="GO" id="GO:0008270">
    <property type="term" value="F:zinc ion binding"/>
    <property type="evidence" value="ECO:0007669"/>
    <property type="project" value="UniProtKB-KW"/>
</dbReference>
<dbReference type="Proteomes" id="UP000054270">
    <property type="component" value="Unassembled WGS sequence"/>
</dbReference>
<evidence type="ECO:0000256" key="2">
    <source>
        <dbReference type="SAM" id="MobiDB-lite"/>
    </source>
</evidence>
<reference evidence="5" key="1">
    <citation type="submission" date="2014-04" db="EMBL/GenBank/DDBJ databases">
        <title>Evolutionary Origins and Diversification of the Mycorrhizal Mutualists.</title>
        <authorList>
            <consortium name="DOE Joint Genome Institute"/>
            <consortium name="Mycorrhizal Genomics Consortium"/>
            <person name="Kohler A."/>
            <person name="Kuo A."/>
            <person name="Nagy L.G."/>
            <person name="Floudas D."/>
            <person name="Copeland A."/>
            <person name="Barry K.W."/>
            <person name="Cichocki N."/>
            <person name="Veneault-Fourrey C."/>
            <person name="LaButti K."/>
            <person name="Lindquist E.A."/>
            <person name="Lipzen A."/>
            <person name="Lundell T."/>
            <person name="Morin E."/>
            <person name="Murat C."/>
            <person name="Riley R."/>
            <person name="Ohm R."/>
            <person name="Sun H."/>
            <person name="Tunlid A."/>
            <person name="Henrissat B."/>
            <person name="Grigoriev I.V."/>
            <person name="Hibbett D.S."/>
            <person name="Martin F."/>
        </authorList>
    </citation>
    <scope>NUCLEOTIDE SEQUENCE [LARGE SCALE GENOMIC DNA]</scope>
    <source>
        <strain evidence="5">FD-334 SS-4</strain>
    </source>
</reference>
<dbReference type="PROSITE" id="PS50119">
    <property type="entry name" value="ZF_BBOX"/>
    <property type="match status" value="1"/>
</dbReference>
<dbReference type="AlphaFoldDB" id="A0A0D2LNZ6"/>
<dbReference type="InterPro" id="IPR000315">
    <property type="entry name" value="Znf_B-box"/>
</dbReference>
<evidence type="ECO:0000256" key="1">
    <source>
        <dbReference type="PROSITE-ProRule" id="PRU00024"/>
    </source>
</evidence>
<dbReference type="InterPro" id="IPR057668">
    <property type="entry name" value="E2_Ub-conjug_enz_C"/>
</dbReference>
<feature type="domain" description="B box-type" evidence="3">
    <location>
        <begin position="65"/>
        <end position="106"/>
    </location>
</feature>
<dbReference type="OMA" id="DAFAHMF"/>
<dbReference type="Pfam" id="PF22586">
    <property type="entry name" value="ANCHR-like_BBOX"/>
    <property type="match status" value="1"/>
</dbReference>
<dbReference type="Pfam" id="PF09418">
    <property type="entry name" value="DUF2009"/>
    <property type="match status" value="1"/>
</dbReference>
<protein>
    <recommendedName>
        <fullName evidence="3">B box-type domain-containing protein</fullName>
    </recommendedName>
</protein>
<dbReference type="InterPro" id="IPR018553">
    <property type="entry name" value="E2_Ub-conjug_enz"/>
</dbReference>
<gene>
    <name evidence="4" type="ORF">HYPSUDRAFT_125628</name>
</gene>
<organism evidence="4 5">
    <name type="scientific">Hypholoma sublateritium (strain FD-334 SS-4)</name>
    <dbReference type="NCBI Taxonomy" id="945553"/>
    <lineage>
        <taxon>Eukaryota</taxon>
        <taxon>Fungi</taxon>
        <taxon>Dikarya</taxon>
        <taxon>Basidiomycota</taxon>
        <taxon>Agaricomycotina</taxon>
        <taxon>Agaricomycetes</taxon>
        <taxon>Agaricomycetidae</taxon>
        <taxon>Agaricales</taxon>
        <taxon>Agaricineae</taxon>
        <taxon>Strophariaceae</taxon>
        <taxon>Hypholoma</taxon>
    </lineage>
</organism>
<dbReference type="Gene3D" id="4.10.640.40">
    <property type="entry name" value="Cytoplasmic polyadenylation element-binding protein, ZZ domain"/>
    <property type="match status" value="1"/>
</dbReference>
<dbReference type="InterPro" id="IPR038446">
    <property type="entry name" value="CEBP_ZZ_sf"/>
</dbReference>
<name>A0A0D2LNZ6_HYPSF</name>
<feature type="region of interest" description="Disordered" evidence="2">
    <location>
        <begin position="99"/>
        <end position="123"/>
    </location>
</feature>